<proteinExistence type="inferred from homology"/>
<comment type="similarity">
    <text evidence="1">Belongs to the carotenoid/retinoid oxidoreductase family.</text>
</comment>
<evidence type="ECO:0000256" key="1">
    <source>
        <dbReference type="ARBA" id="ARBA00006046"/>
    </source>
</evidence>
<keyword evidence="2" id="KW-0560">Oxidoreductase</keyword>
<reference evidence="4 5" key="1">
    <citation type="submission" date="2023-03" db="EMBL/GenBank/DDBJ databases">
        <title>Draft genome sequence of Thalassotalea insulae KCTC 62186T.</title>
        <authorList>
            <person name="Sawabe T."/>
        </authorList>
    </citation>
    <scope>NUCLEOTIDE SEQUENCE [LARGE SCALE GENOMIC DNA]</scope>
    <source>
        <strain evidence="4 5">KCTC 62186</strain>
    </source>
</reference>
<comment type="caution">
    <text evidence="4">The sequence shown here is derived from an EMBL/GenBank/DDBJ whole genome shotgun (WGS) entry which is preliminary data.</text>
</comment>
<accession>A0ABQ6GTG2</accession>
<dbReference type="PRINTS" id="PR00419">
    <property type="entry name" value="ADXRDTASE"/>
</dbReference>
<dbReference type="InterPro" id="IPR002937">
    <property type="entry name" value="Amino_oxidase"/>
</dbReference>
<dbReference type="InterPro" id="IPR036188">
    <property type="entry name" value="FAD/NAD-bd_sf"/>
</dbReference>
<organism evidence="4 5">
    <name type="scientific">Thalassotalea insulae</name>
    <dbReference type="NCBI Taxonomy" id="2056778"/>
    <lineage>
        <taxon>Bacteria</taxon>
        <taxon>Pseudomonadati</taxon>
        <taxon>Pseudomonadota</taxon>
        <taxon>Gammaproteobacteria</taxon>
        <taxon>Alteromonadales</taxon>
        <taxon>Colwelliaceae</taxon>
        <taxon>Thalassotalea</taxon>
    </lineage>
</organism>
<dbReference type="EMBL" id="BSST01000001">
    <property type="protein sequence ID" value="GLX77740.1"/>
    <property type="molecule type" value="Genomic_DNA"/>
</dbReference>
<dbReference type="SUPFAM" id="SSF51905">
    <property type="entry name" value="FAD/NAD(P)-binding domain"/>
    <property type="match status" value="1"/>
</dbReference>
<evidence type="ECO:0000313" key="4">
    <source>
        <dbReference type="EMBL" id="GLX77740.1"/>
    </source>
</evidence>
<feature type="domain" description="Amine oxidase" evidence="3">
    <location>
        <begin position="16"/>
        <end position="241"/>
    </location>
</feature>
<dbReference type="Proteomes" id="UP001157186">
    <property type="component" value="Unassembled WGS sequence"/>
</dbReference>
<dbReference type="PANTHER" id="PTHR43734">
    <property type="entry name" value="PHYTOENE DESATURASE"/>
    <property type="match status" value="1"/>
</dbReference>
<evidence type="ECO:0000259" key="3">
    <source>
        <dbReference type="Pfam" id="PF01593"/>
    </source>
</evidence>
<name>A0ABQ6GTG2_9GAMM</name>
<dbReference type="Gene3D" id="3.50.50.60">
    <property type="entry name" value="FAD/NAD(P)-binding domain"/>
    <property type="match status" value="1"/>
</dbReference>
<dbReference type="RefSeq" id="WP_284243633.1">
    <property type="nucleotide sequence ID" value="NZ_BSST01000001.1"/>
</dbReference>
<gene>
    <name evidence="4" type="ORF">tinsulaeT_10800</name>
</gene>
<dbReference type="PANTHER" id="PTHR43734:SF7">
    <property type="entry name" value="4,4'-DIAPONEUROSPORENE OXYGENASE"/>
    <property type="match status" value="1"/>
</dbReference>
<protein>
    <recommendedName>
        <fullName evidence="3">Amine oxidase domain-containing protein</fullName>
    </recommendedName>
</protein>
<keyword evidence="5" id="KW-1185">Reference proteome</keyword>
<evidence type="ECO:0000313" key="5">
    <source>
        <dbReference type="Proteomes" id="UP001157186"/>
    </source>
</evidence>
<sequence>MDDVNKKHVAVIGAGLAGLISALTIQKQGHQVTLIDKRHQVGGLCGTFYIGEREFVIACNDFGEGLVKMLAQLDVKLDFEYKKSSIFYRNKWFNASPDIDMVKKLKGDWKNLCRLILAILTQQLPFKKTQTIGHFVDKHTTPGAVNDLAKIISYFMGVAPNDIQTSYFTLDKTYNYGYINMACPVGGPQVMSDAIANEFTRLKGALRLNRHVTNVTPDNDKYHIEFNNGKDEIIVDAVIDTSERASNYSEGTKRGLPLSMLCLSVKKEFIYPEDTHTLSYYQENVSSWFTALDKGEKPDKFGFHVFKSDLKQQIEDEYTINAYFYLPRDINQLDEEGRSYYCDYILSCLEQMLPGIKQHIVFQELITPDDFVHYHGLSSRVMPFIHHDNKPTIKTDNDNILRAGHTIYPPGEHAGAAALSGYMAATHWLKKNNHT</sequence>
<evidence type="ECO:0000256" key="2">
    <source>
        <dbReference type="ARBA" id="ARBA00023002"/>
    </source>
</evidence>
<dbReference type="Pfam" id="PF01593">
    <property type="entry name" value="Amino_oxidase"/>
    <property type="match status" value="1"/>
</dbReference>